<feature type="transmembrane region" description="Helical" evidence="1">
    <location>
        <begin position="88"/>
        <end position="108"/>
    </location>
</feature>
<feature type="transmembrane region" description="Helical" evidence="1">
    <location>
        <begin position="114"/>
        <end position="134"/>
    </location>
</feature>
<dbReference type="RefSeq" id="WP_050662215.1">
    <property type="nucleotide sequence ID" value="NZ_CP118494.1"/>
</dbReference>
<dbReference type="AlphaFoldDB" id="A0A0L6CWG0"/>
<feature type="transmembrane region" description="Helical" evidence="1">
    <location>
        <begin position="43"/>
        <end position="64"/>
    </location>
</feature>
<feature type="transmembrane region" description="Helical" evidence="1">
    <location>
        <begin position="260"/>
        <end position="282"/>
    </location>
</feature>
<dbReference type="PANTHER" id="PTHR23526">
    <property type="entry name" value="INTEGRAL MEMBRANE TRANSPORT PROTEIN-RELATED"/>
    <property type="match status" value="1"/>
</dbReference>
<feature type="transmembrane region" description="Helical" evidence="1">
    <location>
        <begin position="322"/>
        <end position="338"/>
    </location>
</feature>
<feature type="transmembrane region" description="Helical" evidence="1">
    <location>
        <begin position="235"/>
        <end position="254"/>
    </location>
</feature>
<keyword evidence="3" id="KW-1185">Reference proteome</keyword>
<accession>A0A0L6CWG0</accession>
<name>A0A0L6CWG0_9RHOB</name>
<evidence type="ECO:0000313" key="2">
    <source>
        <dbReference type="EMBL" id="KNX42096.1"/>
    </source>
</evidence>
<protein>
    <submittedName>
        <fullName evidence="2">Major Facilitator Superfamily protein</fullName>
    </submittedName>
</protein>
<feature type="transmembrane region" description="Helical" evidence="1">
    <location>
        <begin position="294"/>
        <end position="316"/>
    </location>
</feature>
<sequence length="411" mass="42054">MSLLTDRLIAPDMAPHEARNARRHVAALSLSKLSDGLVDPKLVLSWLLGTMGVPAAFIGMLVPIREAGALLPQIVLGGWLTRLRQRRWVWVTGSAVQGAAAIGIALAALWTGGVLAGVLVCALLACLAVARAACSVSYKDILGKTVGQSRRGAVTGLAGSVSAAAVVIFAALMLTGVLKSQDALIAAIALAGLAWLVAAMVLAGLREQDSTPDDASPVETYREILRRDANLRRFILVRGLLVSTALAPPYMVLLNAQEGGALGTLGAMLLASSVAAFASSYVWGRLADRDSARVLALAGGFAGLAMLAAMAAQVMGLAQGPGVIPAILFVLMLAYQGVRQARSVYLVDISDPELRAQNAAIANTAIGGILLLAGVIGGGLSFVGPLGALAGFAAMALAGGAFALTLRRVAK</sequence>
<feature type="transmembrane region" description="Helical" evidence="1">
    <location>
        <begin position="359"/>
        <end position="380"/>
    </location>
</feature>
<keyword evidence="1" id="KW-1133">Transmembrane helix</keyword>
<dbReference type="PATRIC" id="fig|74031.6.peg.1326"/>
<dbReference type="OrthoDB" id="1117124at2"/>
<dbReference type="STRING" id="74031.SAMN04488077_11383"/>
<dbReference type="EMBL" id="LGVV01000012">
    <property type="protein sequence ID" value="KNX42096.1"/>
    <property type="molecule type" value="Genomic_DNA"/>
</dbReference>
<keyword evidence="1" id="KW-0472">Membrane</keyword>
<reference evidence="3" key="1">
    <citation type="submission" date="2015-07" db="EMBL/GenBank/DDBJ databases">
        <title>Draft Genome Sequence of Roseovarius tolerans EL-164, a producer of N-Acylated Alanine Methyl Esters (NAMEs).</title>
        <authorList>
            <person name="Voget S."/>
            <person name="Bruns H."/>
            <person name="Wagner-Doebler I."/>
            <person name="Schulz S."/>
            <person name="Daniel R."/>
        </authorList>
    </citation>
    <scope>NUCLEOTIDE SEQUENCE [LARGE SCALE GENOMIC DNA]</scope>
    <source>
        <strain evidence="3">EL-164</strain>
    </source>
</reference>
<dbReference type="Gene3D" id="1.20.1250.20">
    <property type="entry name" value="MFS general substrate transporter like domains"/>
    <property type="match status" value="2"/>
</dbReference>
<keyword evidence="1" id="KW-0812">Transmembrane</keyword>
<dbReference type="Proteomes" id="UP000037046">
    <property type="component" value="Unassembled WGS sequence"/>
</dbReference>
<evidence type="ECO:0000313" key="3">
    <source>
        <dbReference type="Proteomes" id="UP000037046"/>
    </source>
</evidence>
<dbReference type="InterPro" id="IPR052528">
    <property type="entry name" value="Sugar_transport-like"/>
</dbReference>
<feature type="transmembrane region" description="Helical" evidence="1">
    <location>
        <begin position="154"/>
        <end position="178"/>
    </location>
</feature>
<dbReference type="PANTHER" id="PTHR23526:SF4">
    <property type="entry name" value="INTEGRAL MEMBRANE TRANSPORT PROTEIN"/>
    <property type="match status" value="1"/>
</dbReference>
<dbReference type="SUPFAM" id="SSF103473">
    <property type="entry name" value="MFS general substrate transporter"/>
    <property type="match status" value="1"/>
</dbReference>
<feature type="transmembrane region" description="Helical" evidence="1">
    <location>
        <begin position="386"/>
        <end position="406"/>
    </location>
</feature>
<gene>
    <name evidence="2" type="ORF">ROTO_12990</name>
</gene>
<proteinExistence type="predicted"/>
<evidence type="ECO:0000256" key="1">
    <source>
        <dbReference type="SAM" id="Phobius"/>
    </source>
</evidence>
<organism evidence="2 3">
    <name type="scientific">Roseovarius tolerans</name>
    <dbReference type="NCBI Taxonomy" id="74031"/>
    <lineage>
        <taxon>Bacteria</taxon>
        <taxon>Pseudomonadati</taxon>
        <taxon>Pseudomonadota</taxon>
        <taxon>Alphaproteobacteria</taxon>
        <taxon>Rhodobacterales</taxon>
        <taxon>Roseobacteraceae</taxon>
        <taxon>Roseovarius</taxon>
    </lineage>
</organism>
<feature type="transmembrane region" description="Helical" evidence="1">
    <location>
        <begin position="184"/>
        <end position="205"/>
    </location>
</feature>
<comment type="caution">
    <text evidence="2">The sequence shown here is derived from an EMBL/GenBank/DDBJ whole genome shotgun (WGS) entry which is preliminary data.</text>
</comment>
<dbReference type="InterPro" id="IPR036259">
    <property type="entry name" value="MFS_trans_sf"/>
</dbReference>